<gene>
    <name evidence="2" type="ORF">SNAT2548_LOCUS34603</name>
</gene>
<dbReference type="Proteomes" id="UP000604046">
    <property type="component" value="Unassembled WGS sequence"/>
</dbReference>
<feature type="signal peptide" evidence="1">
    <location>
        <begin position="1"/>
        <end position="20"/>
    </location>
</feature>
<sequence length="750" mass="83898">MPAPVVLGVLLLVFPECLLGYKVLSNEAKTASFCQQQPTRSSPVECADVLQEVTCDTTWSSACPGLENPLGSEFNDAKISVLCEDLCTQKVALSELDNDDPRLATAKSHMECFDDMIEKAEEAEDHAAAKRLRKLMAGEVAVDVKKIAILSPDDEESIEGNLLAAQEVAVTEVKEQFASETEEVLSAMEISDETVKEYTATLEEVANSCGDGEEAKSIAEDSTDLLHHMQDGHKTESELAQIQHEEIYLDKRCSVEKVNVDYFIKTMKVKYGSAKCGSSLLQTAHQQLADDLSHKVDQQAKQVLALHTKENQLGHRFVRHLKLALGGDHSHPELADFYEDFAEIARGNLTQGQRARLQHLDQHPHWQQKRTSVRCGVDERTKSADILKDYKQCICDAVESVMVCQLHHLQALKDNSKHMSQKLSRGVALARQKEEKKQTAVVARDHQNNELVTQADSDLAFNMSVNGTHHLAKGAWFAPCTSGFVSGTFCVGDNCFTYPLPAYDSKNGWVKEAQSGTGVFLWFRNLVNNHGRKPVPCISATATFCLGLQPGDPLKLKFNFGAAIQNCGGVIAIMSTFNIGISLNLCMGIPGLSHLLALLDQDCWTLASTKYYPFIGKLVVGDTSIWGEYWITGESKTTINFNFAVHELTKPVTEYCNLQGGRWWDRWSYYWYLTKYGHAGACQRLPNAAQCQVHAAETSCLAEFNEYRGTNGQSLKVKVEDMYHEAYDCWWKWCSYRYKWKTIGEWEWQL</sequence>
<evidence type="ECO:0000256" key="1">
    <source>
        <dbReference type="SAM" id="SignalP"/>
    </source>
</evidence>
<proteinExistence type="predicted"/>
<protein>
    <submittedName>
        <fullName evidence="2">Uncharacterized protein</fullName>
    </submittedName>
</protein>
<keyword evidence="1" id="KW-0732">Signal</keyword>
<comment type="caution">
    <text evidence="2">The sequence shown here is derived from an EMBL/GenBank/DDBJ whole genome shotgun (WGS) entry which is preliminary data.</text>
</comment>
<reference evidence="2" key="1">
    <citation type="submission" date="2021-02" db="EMBL/GenBank/DDBJ databases">
        <authorList>
            <person name="Dougan E. K."/>
            <person name="Rhodes N."/>
            <person name="Thang M."/>
            <person name="Chan C."/>
        </authorList>
    </citation>
    <scope>NUCLEOTIDE SEQUENCE</scope>
</reference>
<dbReference type="AlphaFoldDB" id="A0A812VB00"/>
<accession>A0A812VB00</accession>
<evidence type="ECO:0000313" key="2">
    <source>
        <dbReference type="EMBL" id="CAE7608707.1"/>
    </source>
</evidence>
<name>A0A812VB00_9DINO</name>
<feature type="chain" id="PRO_5032934599" evidence="1">
    <location>
        <begin position="21"/>
        <end position="750"/>
    </location>
</feature>
<dbReference type="OrthoDB" id="424430at2759"/>
<evidence type="ECO:0000313" key="3">
    <source>
        <dbReference type="Proteomes" id="UP000604046"/>
    </source>
</evidence>
<dbReference type="EMBL" id="CAJNDS010002819">
    <property type="protein sequence ID" value="CAE7608707.1"/>
    <property type="molecule type" value="Genomic_DNA"/>
</dbReference>
<keyword evidence="3" id="KW-1185">Reference proteome</keyword>
<organism evidence="2 3">
    <name type="scientific">Symbiodinium natans</name>
    <dbReference type="NCBI Taxonomy" id="878477"/>
    <lineage>
        <taxon>Eukaryota</taxon>
        <taxon>Sar</taxon>
        <taxon>Alveolata</taxon>
        <taxon>Dinophyceae</taxon>
        <taxon>Suessiales</taxon>
        <taxon>Symbiodiniaceae</taxon>
        <taxon>Symbiodinium</taxon>
    </lineage>
</organism>